<feature type="compositionally biased region" description="Polar residues" evidence="2">
    <location>
        <begin position="440"/>
        <end position="449"/>
    </location>
</feature>
<proteinExistence type="predicted"/>
<dbReference type="SUPFAM" id="SSF54001">
    <property type="entry name" value="Cysteine proteinases"/>
    <property type="match status" value="1"/>
</dbReference>
<sequence length="896" mass="101421">MDYSHSFFFLYHLCRLTIPNNLIRPKSQLPPLWPEWTEQDVNNEKWPPVVFDPELIGEVDLFYLNEHLFQSEDYSQFNEYGLFYSQSDQTMRWIMCEIQNLWLTSRRRATVTDYYEGQAQEDGFIYAWKPWEHVYAMTKVGKEPNVSQYNPYGKYLVKLFWMGCWRKIVVDDLIPFGEDNLVLLPRSRHTHELWPMLLTKGLLKIAALDYGGGLYEAEFGDFSPIHALTGWTKHTIVLRNQSHEMLWDYLERYLPTWERPSEEASVKLKNEETEFKGHEITGKLLHKESKGNVKEKVKEKKSPPAPFKAVPRWKLIRPLPSDFPHIEEESESLGIVQEPEPIRSLGLWTPLQDLVFRDSTYLVPDQSSPPVTPISGDKIAIGLTKPGGKITPHTLAGGGRSGPSNAINQKNQRRGSQEEGRKKGPGTKSKDSKSSTRTGESVTRRSLTSTEDEMVLISQRLKDESGQPIVSTQRTQIMAAQPKEYWIDVAEFCELFNVIDVYHKPQTYPVNKIYADLKVSQVQLICTQPSEILFNFSAICRWPPPMMKEPNMQSTRCLSGTLTSIAYSTVTEAVGPVIPPSPAPATLIVESHHWLDNRLGVPLKRLDVTGSRTVSLLLPPGRHSYRLLVHAPMGYVLQVLGTVVEVPDVAELSSVQQHTEAVVTNTGAGPALTDEKPHITSSEKPMQSMPKTGTTQRTTSARFRPCTSGQTKQTGNSVWSILNVQLGDEDTLLTEALSLTPVRMRLHAQRLIRALGQLGLAYSDLTQPDKWMTQSVAGSIWQKTPEQPTVDSDPDLLNELELYSRAQCYLEMFGQKQAELATLLGVSERIPLEEHAKLTDFRKVLLGALQKLCADDGSATADMNFAWRVTQFDMSTPNPLGVQYKSRKFYTGFQVL</sequence>
<name>A0A8E0RZI2_9TREM</name>
<evidence type="ECO:0000313" key="5">
    <source>
        <dbReference type="Proteomes" id="UP000728185"/>
    </source>
</evidence>
<dbReference type="Pfam" id="PF00648">
    <property type="entry name" value="Peptidase_C2"/>
    <property type="match status" value="1"/>
</dbReference>
<keyword evidence="5" id="KW-1185">Reference proteome</keyword>
<dbReference type="InterPro" id="IPR038765">
    <property type="entry name" value="Papain-like_cys_pep_sf"/>
</dbReference>
<gene>
    <name evidence="4" type="ORF">FBUS_06107</name>
</gene>
<feature type="region of interest" description="Disordered" evidence="2">
    <location>
        <begin position="363"/>
        <end position="449"/>
    </location>
</feature>
<dbReference type="Pfam" id="PF22068">
    <property type="entry name" value="Androglobin_II"/>
    <property type="match status" value="1"/>
</dbReference>
<comment type="caution">
    <text evidence="4">The sequence shown here is derived from an EMBL/GenBank/DDBJ whole genome shotgun (WGS) entry which is preliminary data.</text>
</comment>
<dbReference type="PROSITE" id="PS50203">
    <property type="entry name" value="CALPAIN_CAT"/>
    <property type="match status" value="1"/>
</dbReference>
<dbReference type="AlphaFoldDB" id="A0A8E0RZI2"/>
<organism evidence="4 5">
    <name type="scientific">Fasciolopsis buskii</name>
    <dbReference type="NCBI Taxonomy" id="27845"/>
    <lineage>
        <taxon>Eukaryota</taxon>
        <taxon>Metazoa</taxon>
        <taxon>Spiralia</taxon>
        <taxon>Lophotrochozoa</taxon>
        <taxon>Platyhelminthes</taxon>
        <taxon>Trematoda</taxon>
        <taxon>Digenea</taxon>
        <taxon>Plagiorchiida</taxon>
        <taxon>Echinostomata</taxon>
        <taxon>Echinostomatoidea</taxon>
        <taxon>Fasciolidae</taxon>
        <taxon>Fasciolopsis</taxon>
    </lineage>
</organism>
<dbReference type="PANTHER" id="PTHR46298:SF1">
    <property type="entry name" value="ANDROGLOBIN"/>
    <property type="match status" value="1"/>
</dbReference>
<dbReference type="OrthoDB" id="6261735at2759"/>
<evidence type="ECO:0000259" key="3">
    <source>
        <dbReference type="PROSITE" id="PS50203"/>
    </source>
</evidence>
<accession>A0A8E0RZI2</accession>
<evidence type="ECO:0000256" key="1">
    <source>
        <dbReference type="PROSITE-ProRule" id="PRU00239"/>
    </source>
</evidence>
<dbReference type="GO" id="GO:0006508">
    <property type="term" value="P:proteolysis"/>
    <property type="evidence" value="ECO:0007669"/>
    <property type="project" value="InterPro"/>
</dbReference>
<dbReference type="InterPro" id="IPR053033">
    <property type="entry name" value="Androglobin-like"/>
</dbReference>
<protein>
    <submittedName>
        <fullName evidence="4">Androglobin</fullName>
    </submittedName>
</protein>
<comment type="caution">
    <text evidence="1">Lacks conserved residue(s) required for the propagation of feature annotation.</text>
</comment>
<dbReference type="GO" id="GO:0004198">
    <property type="term" value="F:calcium-dependent cysteine-type endopeptidase activity"/>
    <property type="evidence" value="ECO:0007669"/>
    <property type="project" value="InterPro"/>
</dbReference>
<feature type="compositionally biased region" description="Basic and acidic residues" evidence="2">
    <location>
        <begin position="415"/>
        <end position="434"/>
    </location>
</feature>
<dbReference type="InterPro" id="IPR054093">
    <property type="entry name" value="Androglobin_II"/>
</dbReference>
<evidence type="ECO:0000256" key="2">
    <source>
        <dbReference type="SAM" id="MobiDB-lite"/>
    </source>
</evidence>
<dbReference type="EMBL" id="LUCM01003673">
    <property type="protein sequence ID" value="KAA0195483.1"/>
    <property type="molecule type" value="Genomic_DNA"/>
</dbReference>
<feature type="domain" description="Calpain catalytic" evidence="3">
    <location>
        <begin position="147"/>
        <end position="355"/>
    </location>
</feature>
<reference evidence="4" key="1">
    <citation type="submission" date="2019-05" db="EMBL/GenBank/DDBJ databases">
        <title>Annotation for the trematode Fasciolopsis buski.</title>
        <authorList>
            <person name="Choi Y.-J."/>
        </authorList>
    </citation>
    <scope>NUCLEOTIDE SEQUENCE</scope>
    <source>
        <strain evidence="4">HT</strain>
        <tissue evidence="4">Whole worm</tissue>
    </source>
</reference>
<evidence type="ECO:0000313" key="4">
    <source>
        <dbReference type="EMBL" id="KAA0195483.1"/>
    </source>
</evidence>
<feature type="compositionally biased region" description="Polar residues" evidence="2">
    <location>
        <begin position="679"/>
        <end position="711"/>
    </location>
</feature>
<dbReference type="InterPro" id="IPR001300">
    <property type="entry name" value="Peptidase_C2_calpain_cat"/>
</dbReference>
<dbReference type="PANTHER" id="PTHR46298">
    <property type="entry name" value="ANDROGLOBIN"/>
    <property type="match status" value="1"/>
</dbReference>
<feature type="region of interest" description="Disordered" evidence="2">
    <location>
        <begin position="666"/>
        <end position="711"/>
    </location>
</feature>
<dbReference type="Proteomes" id="UP000728185">
    <property type="component" value="Unassembled WGS sequence"/>
</dbReference>